<organism evidence="2 3">
    <name type="scientific">Thalassiosira oceanica</name>
    <name type="common">Marine diatom</name>
    <dbReference type="NCBI Taxonomy" id="159749"/>
    <lineage>
        <taxon>Eukaryota</taxon>
        <taxon>Sar</taxon>
        <taxon>Stramenopiles</taxon>
        <taxon>Ochrophyta</taxon>
        <taxon>Bacillariophyta</taxon>
        <taxon>Coscinodiscophyceae</taxon>
        <taxon>Thalassiosirophycidae</taxon>
        <taxon>Thalassiosirales</taxon>
        <taxon>Thalassiosiraceae</taxon>
        <taxon>Thalassiosira</taxon>
    </lineage>
</organism>
<evidence type="ECO:0000256" key="1">
    <source>
        <dbReference type="SAM" id="MobiDB-lite"/>
    </source>
</evidence>
<comment type="caution">
    <text evidence="2">The sequence shown here is derived from an EMBL/GenBank/DDBJ whole genome shotgun (WGS) entry which is preliminary data.</text>
</comment>
<protein>
    <submittedName>
        <fullName evidence="2">Uncharacterized protein</fullName>
    </submittedName>
</protein>
<reference evidence="2 3" key="1">
    <citation type="journal article" date="2012" name="Genome Biol.">
        <title>Genome and low-iron response of an oceanic diatom adapted to chronic iron limitation.</title>
        <authorList>
            <person name="Lommer M."/>
            <person name="Specht M."/>
            <person name="Roy A.S."/>
            <person name="Kraemer L."/>
            <person name="Andreson R."/>
            <person name="Gutowska M.A."/>
            <person name="Wolf J."/>
            <person name="Bergner S.V."/>
            <person name="Schilhabel M.B."/>
            <person name="Klostermeier U.C."/>
            <person name="Beiko R.G."/>
            <person name="Rosenstiel P."/>
            <person name="Hippler M."/>
            <person name="Laroche J."/>
        </authorList>
    </citation>
    <scope>NUCLEOTIDE SEQUENCE [LARGE SCALE GENOMIC DNA]</scope>
    <source>
        <strain evidence="2 3">CCMP1005</strain>
    </source>
</reference>
<feature type="compositionally biased region" description="Basic and acidic residues" evidence="1">
    <location>
        <begin position="34"/>
        <end position="44"/>
    </location>
</feature>
<evidence type="ECO:0000313" key="2">
    <source>
        <dbReference type="EMBL" id="EJK74072.1"/>
    </source>
</evidence>
<gene>
    <name evidence="2" type="ORF">THAOC_04274</name>
</gene>
<feature type="region of interest" description="Disordered" evidence="1">
    <location>
        <begin position="1"/>
        <end position="73"/>
    </location>
</feature>
<sequence length="333" mass="37429">EEEVVVEEKEEDEKEEDEKEEDEKEEEEEEGDVASDRDANKPDSAEAGSPYSSDSEEEEGRTSELNALPQPTGPRSDYFMDLVGDTHAALAAYRDAILGLLRWEPTEGKMKQKFQQLVAETYAFLRERGGAAAIHEKDFFDSIRAAMLVGGQEAVGFTIQTSTVLHTQWDNTFVANGGREPPSSPSMVMPPGYIPVNIHSHGEAGQTCCRGGRCMALSVNHGGQNDTRPVFSRMNLACARMTGEVEGYLKTCRACLFRALKLDPTVTYEDKEEFYDAMKRFADEHNLRLKRGHANKEKFLYANFSRWDYKSRCGARLDEDGRYRINAIPDDPT</sequence>
<evidence type="ECO:0000313" key="3">
    <source>
        <dbReference type="Proteomes" id="UP000266841"/>
    </source>
</evidence>
<dbReference type="EMBL" id="AGNL01003981">
    <property type="protein sequence ID" value="EJK74072.1"/>
    <property type="molecule type" value="Genomic_DNA"/>
</dbReference>
<proteinExistence type="predicted"/>
<keyword evidence="3" id="KW-1185">Reference proteome</keyword>
<name>K0TP22_THAOC</name>
<feature type="compositionally biased region" description="Acidic residues" evidence="1">
    <location>
        <begin position="1"/>
        <end position="33"/>
    </location>
</feature>
<dbReference type="Proteomes" id="UP000266841">
    <property type="component" value="Unassembled WGS sequence"/>
</dbReference>
<feature type="non-terminal residue" evidence="2">
    <location>
        <position position="1"/>
    </location>
</feature>
<dbReference type="AlphaFoldDB" id="K0TP22"/>
<accession>K0TP22</accession>